<dbReference type="KEGG" id="tet:TTHERM_00245130"/>
<organism evidence="3 4">
    <name type="scientific">Tetrahymena thermophila (strain SB210)</name>
    <dbReference type="NCBI Taxonomy" id="312017"/>
    <lineage>
        <taxon>Eukaryota</taxon>
        <taxon>Sar</taxon>
        <taxon>Alveolata</taxon>
        <taxon>Ciliophora</taxon>
        <taxon>Intramacronucleata</taxon>
        <taxon>Oligohymenophorea</taxon>
        <taxon>Hymenostomatida</taxon>
        <taxon>Tetrahymenina</taxon>
        <taxon>Tetrahymenidae</taxon>
        <taxon>Tetrahymena</taxon>
    </lineage>
</organism>
<sequence length="805" mass="94735">MFKKRKDTKKEQVIIEDNSDLAEKEQASKLSEQAEFNKESKEIFADEEIHLVKPVVYKKPISNQLSFVENEEEADHNEADISDKIKKEKPKKINMSSFLRNDAADIDYSNLQNKQSDFYQSAYDINELRNESNKVNQQTLSFIEQLKQDKENGVIEEEELYQMDPSEYDQKVNQNIQNMEIEYSQSEKQQINSIKEQRQTQKSTISSDDYIKLCGQGDFNMVNNMENRRMAMFGDIDNQKNNFEVEQDDISDEEFNQMEEAFVQNAMKHTNLVNRDFTFINQKGSLQQMKRKKEESQLIANLDKINLKETIQLIESNHLTNFKIKNQDEEKKKTITQVVQKSKQDIEKWNEEIKIIVEQESAILENIEFWREFNDMMNEKSKELKVAFKENDKLNKRFLFSNEKRLSSYTNSFLQEMGLPLIKRKHHGEDEAEDLYETFPSNIRRSAIQEKRKLQAKHEVEGENRVDGFSSDEDSDLPEEDRDINDTKDFIDEKVALASAALGIMDEIEDYYKDFQTYLKYSSQYNELDNSIQTEDILFSCLQNQVQVELFTYDPLGRYSSQLNTDINTISFMNQINTEQTNENSIHKELVSKVKQKIMEKYVFDKLLQEILYCYNPYSLKQTVQLQISFLQLADISYISSQYKSKEVQTIFQKVITAVINKFEEYFTYTSSFPSSLDSTKINSEYQKFCIGRNLRLFSNILALIKMVPASAIYSLGFEKIVKTSLQIINIFTDPQMKAFYLAKFLVQIPLEVIDRNNQIKQSVIQISDLLDVQLESINNEIRNLNEYEKEQLYQLKERIQQLSE</sequence>
<evidence type="ECO:0000313" key="4">
    <source>
        <dbReference type="Proteomes" id="UP000009168"/>
    </source>
</evidence>
<dbReference type="HOGENOM" id="CLU_365064_0_0_1"/>
<keyword evidence="1" id="KW-0175">Coiled coil</keyword>
<dbReference type="STRING" id="312017.Q245Y5"/>
<feature type="region of interest" description="Disordered" evidence="2">
    <location>
        <begin position="454"/>
        <end position="483"/>
    </location>
</feature>
<accession>Q245Y5</accession>
<dbReference type="Proteomes" id="UP000009168">
    <property type="component" value="Unassembled WGS sequence"/>
</dbReference>
<dbReference type="AlphaFoldDB" id="Q245Y5"/>
<dbReference type="RefSeq" id="XP_001023743.2">
    <property type="nucleotide sequence ID" value="XM_001023743.2"/>
</dbReference>
<feature type="coiled-coil region" evidence="1">
    <location>
        <begin position="332"/>
        <end position="397"/>
    </location>
</feature>
<evidence type="ECO:0000313" key="3">
    <source>
        <dbReference type="EMBL" id="EAS03498.2"/>
    </source>
</evidence>
<feature type="compositionally biased region" description="Basic and acidic residues" evidence="2">
    <location>
        <begin position="454"/>
        <end position="466"/>
    </location>
</feature>
<evidence type="ECO:0000256" key="2">
    <source>
        <dbReference type="SAM" id="MobiDB-lite"/>
    </source>
</evidence>
<dbReference type="EMBL" id="GG662474">
    <property type="protein sequence ID" value="EAS03498.2"/>
    <property type="molecule type" value="Genomic_DNA"/>
</dbReference>
<gene>
    <name evidence="3" type="ORF">TTHERM_00245130</name>
</gene>
<evidence type="ECO:0000256" key="1">
    <source>
        <dbReference type="SAM" id="Coils"/>
    </source>
</evidence>
<dbReference type="InParanoid" id="Q245Y5"/>
<keyword evidence="4" id="KW-1185">Reference proteome</keyword>
<protein>
    <submittedName>
        <fullName evidence="3">Uncharacterized protein</fullName>
    </submittedName>
</protein>
<name>Q245Y5_TETTS</name>
<proteinExistence type="predicted"/>
<feature type="compositionally biased region" description="Acidic residues" evidence="2">
    <location>
        <begin position="470"/>
        <end position="483"/>
    </location>
</feature>
<reference evidence="4" key="1">
    <citation type="journal article" date="2006" name="PLoS Biol.">
        <title>Macronuclear genome sequence of the ciliate Tetrahymena thermophila, a model eukaryote.</title>
        <authorList>
            <person name="Eisen J.A."/>
            <person name="Coyne R.S."/>
            <person name="Wu M."/>
            <person name="Wu D."/>
            <person name="Thiagarajan M."/>
            <person name="Wortman J.R."/>
            <person name="Badger J.H."/>
            <person name="Ren Q."/>
            <person name="Amedeo P."/>
            <person name="Jones K.M."/>
            <person name="Tallon L.J."/>
            <person name="Delcher A.L."/>
            <person name="Salzberg S.L."/>
            <person name="Silva J.C."/>
            <person name="Haas B.J."/>
            <person name="Majoros W.H."/>
            <person name="Farzad M."/>
            <person name="Carlton J.M."/>
            <person name="Smith R.K. Jr."/>
            <person name="Garg J."/>
            <person name="Pearlman R.E."/>
            <person name="Karrer K.M."/>
            <person name="Sun L."/>
            <person name="Manning G."/>
            <person name="Elde N.C."/>
            <person name="Turkewitz A.P."/>
            <person name="Asai D.J."/>
            <person name="Wilkes D.E."/>
            <person name="Wang Y."/>
            <person name="Cai H."/>
            <person name="Collins K."/>
            <person name="Stewart B.A."/>
            <person name="Lee S.R."/>
            <person name="Wilamowska K."/>
            <person name="Weinberg Z."/>
            <person name="Ruzzo W.L."/>
            <person name="Wloga D."/>
            <person name="Gaertig J."/>
            <person name="Frankel J."/>
            <person name="Tsao C.-C."/>
            <person name="Gorovsky M.A."/>
            <person name="Keeling P.J."/>
            <person name="Waller R.F."/>
            <person name="Patron N.J."/>
            <person name="Cherry J.M."/>
            <person name="Stover N.A."/>
            <person name="Krieger C.J."/>
            <person name="del Toro C."/>
            <person name="Ryder H.F."/>
            <person name="Williamson S.C."/>
            <person name="Barbeau R.A."/>
            <person name="Hamilton E.P."/>
            <person name="Orias E."/>
        </authorList>
    </citation>
    <scope>NUCLEOTIDE SEQUENCE [LARGE SCALE GENOMIC DNA]</scope>
    <source>
        <strain evidence="4">SB210</strain>
    </source>
</reference>
<dbReference type="GeneID" id="7828652"/>